<accession>A0A8X6V713</accession>
<comment type="caution">
    <text evidence="1">The sequence shown here is derived from an EMBL/GenBank/DDBJ whole genome shotgun (WGS) entry which is preliminary data.</text>
</comment>
<dbReference type="AlphaFoldDB" id="A0A8X6V713"/>
<evidence type="ECO:0000313" key="2">
    <source>
        <dbReference type="Proteomes" id="UP000887159"/>
    </source>
</evidence>
<sequence length="191" mass="21744">MFFRRFTTPTNDLAEREFRWGWAALDAHAGLAGLGQGLTSADPELMDEKIFEFHRELAESCATRANPLCNTRWEHKRWRECAPNTVHCEKGSRLMLAQLVLNKPCPVQDPDASHSEERVYTHATRGLLETDHVILNHGQVTRTTPELAPPLLTTTPHQREDVSAHDRFNVYRCPTRRDFSGTGLELLTCLP</sequence>
<keyword evidence="2" id="KW-1185">Reference proteome</keyword>
<proteinExistence type="predicted"/>
<dbReference type="EMBL" id="BMAU01021197">
    <property type="protein sequence ID" value="GFX97292.1"/>
    <property type="molecule type" value="Genomic_DNA"/>
</dbReference>
<protein>
    <submittedName>
        <fullName evidence="1">Uncharacterized protein</fullName>
    </submittedName>
</protein>
<evidence type="ECO:0000313" key="1">
    <source>
        <dbReference type="EMBL" id="GFX97292.1"/>
    </source>
</evidence>
<name>A0A8X6V713_TRICX</name>
<dbReference type="Proteomes" id="UP000887159">
    <property type="component" value="Unassembled WGS sequence"/>
</dbReference>
<organism evidence="1 2">
    <name type="scientific">Trichonephila clavipes</name>
    <name type="common">Golden silk orbweaver</name>
    <name type="synonym">Nephila clavipes</name>
    <dbReference type="NCBI Taxonomy" id="2585209"/>
    <lineage>
        <taxon>Eukaryota</taxon>
        <taxon>Metazoa</taxon>
        <taxon>Ecdysozoa</taxon>
        <taxon>Arthropoda</taxon>
        <taxon>Chelicerata</taxon>
        <taxon>Arachnida</taxon>
        <taxon>Araneae</taxon>
        <taxon>Araneomorphae</taxon>
        <taxon>Entelegynae</taxon>
        <taxon>Araneoidea</taxon>
        <taxon>Nephilidae</taxon>
        <taxon>Trichonephila</taxon>
    </lineage>
</organism>
<gene>
    <name evidence="1" type="primary">NCL1_22128</name>
    <name evidence="1" type="ORF">TNCV_1076631</name>
</gene>
<reference evidence="1" key="1">
    <citation type="submission" date="2020-08" db="EMBL/GenBank/DDBJ databases">
        <title>Multicomponent nature underlies the extraordinary mechanical properties of spider dragline silk.</title>
        <authorList>
            <person name="Kono N."/>
            <person name="Nakamura H."/>
            <person name="Mori M."/>
            <person name="Yoshida Y."/>
            <person name="Ohtoshi R."/>
            <person name="Malay A.D."/>
            <person name="Moran D.A.P."/>
            <person name="Tomita M."/>
            <person name="Numata K."/>
            <person name="Arakawa K."/>
        </authorList>
    </citation>
    <scope>NUCLEOTIDE SEQUENCE</scope>
</reference>